<dbReference type="AlphaFoldDB" id="A0A2K0J9M4"/>
<evidence type="ECO:0000313" key="2">
    <source>
        <dbReference type="Proteomes" id="UP000236163"/>
    </source>
</evidence>
<comment type="caution">
    <text evidence="1">The sequence shown here is derived from an EMBL/GenBank/DDBJ whole genome shotgun (WGS) entry which is preliminary data.</text>
</comment>
<reference evidence="2" key="1">
    <citation type="submission" date="2017-12" db="EMBL/GenBank/DDBJ databases">
        <title>FDA dAtabase for Regulatory Grade micrObial Sequences (FDA-ARGOS): Supporting development and validation of Infectious Disease Dx tests.</title>
        <authorList>
            <person name="Sichtig H."/>
            <person name="Tallon L."/>
            <person name="Sadzewicz L."/>
            <person name="Sengamalay N."/>
            <person name="Nagaraj S."/>
            <person name="Vavikolanu K."/>
            <person name="Aluvathingal J."/>
            <person name="Nadendla S."/>
            <person name="Pirone D.C."/>
            <person name="Hoffman M."/>
            <person name="Muruvanda T."/>
            <person name="Allard M."/>
            <person name="Evans P."/>
        </authorList>
    </citation>
    <scope>NUCLEOTIDE SEQUENCE [LARGE SCALE GENOMIC DNA]</scope>
    <source>
        <strain evidence="2">FDAARGOS_55</strain>
    </source>
</reference>
<dbReference type="Proteomes" id="UP000236163">
    <property type="component" value="Unassembled WGS sequence"/>
</dbReference>
<dbReference type="EMBL" id="JWSP02000004">
    <property type="protein sequence ID" value="PNO31987.1"/>
    <property type="molecule type" value="Genomic_DNA"/>
</dbReference>
<organism evidence="1 2">
    <name type="scientific">Salmonella enterica subsp. houtenae serovar 50:g,z51:-</name>
    <dbReference type="NCBI Taxonomy" id="1173947"/>
    <lineage>
        <taxon>Bacteria</taxon>
        <taxon>Pseudomonadati</taxon>
        <taxon>Pseudomonadota</taxon>
        <taxon>Gammaproteobacteria</taxon>
        <taxon>Enterobacterales</taxon>
        <taxon>Enterobacteriaceae</taxon>
        <taxon>Salmonella</taxon>
    </lineage>
</organism>
<evidence type="ECO:0000313" key="1">
    <source>
        <dbReference type="EMBL" id="PNO31987.1"/>
    </source>
</evidence>
<protein>
    <submittedName>
        <fullName evidence="1">Uncharacterized protein</fullName>
    </submittedName>
</protein>
<dbReference type="STRING" id="523831.SEHO0A_03185"/>
<proteinExistence type="predicted"/>
<sequence>MSVFDKNDVVYFPEKITYDFDYQKKHFWRCRYTSASLKGLHYKILLPLTVRPIIIEPTSVDGLEGVNIIGSYQTIPEYQSSFMEVNVVYGHIKNDIDASDWLDKILSLLGEKIIHRKNNYSVSGKYSDVLTNNELDGDKIISRIRVFKNYDFEHKGANLIMVKASCPHKDYESLAEDFLHCVKFFTLINDSKWHLAEELKSINLDVPANYSFFYPRSWQYIERYNNEKMSYFSLSLSGEEKTFGCINGYFLCHDATINKETVCSLIVENLKDDKYSTMDEIHLNEERNIFNNNISELWSGTFSVSDEQNRNGELVVSAGRIENAWFYFIGVSANRTSNFMSWAVVKRAMDIIINSLNNYDLSYEDNFYEQK</sequence>
<accession>A0A2K0J9M4</accession>
<name>A0A2K0J9M4_SALHO</name>
<gene>
    <name evidence="1" type="ORF">RK55_001365</name>
</gene>